<sequence>MHIFCKCDGSINEKCDSSTSGTCSGYYCTKTVSVFNGKEIDRGCAPLNIAAGENCYTINATRDVVKPLNAMERSRRSVKKVTGTITYCYCSSGDYCNGAISAAQSLLLLLVGIVFALF</sequence>
<evidence type="ECO:0000256" key="1">
    <source>
        <dbReference type="SAM" id="Phobius"/>
    </source>
</evidence>
<dbReference type="WBParaSite" id="EVEC_0000698301-mRNA-1">
    <property type="protein sequence ID" value="EVEC_0000698301-mRNA-1"/>
    <property type="gene ID" value="EVEC_0000698301"/>
</dbReference>
<name>A0A0N4V978_ENTVE</name>
<keyword evidence="1" id="KW-0812">Transmembrane</keyword>
<accession>A0A0N4V978</accession>
<protein>
    <submittedName>
        <fullName evidence="4">Activin_recp domain-containing protein</fullName>
    </submittedName>
</protein>
<dbReference type="AlphaFoldDB" id="A0A0N4V978"/>
<keyword evidence="3" id="KW-1185">Reference proteome</keyword>
<keyword evidence="1" id="KW-0472">Membrane</keyword>
<feature type="transmembrane region" description="Helical" evidence="1">
    <location>
        <begin position="98"/>
        <end position="117"/>
    </location>
</feature>
<organism evidence="4">
    <name type="scientific">Enterobius vermicularis</name>
    <name type="common">Human pinworm</name>
    <dbReference type="NCBI Taxonomy" id="51028"/>
    <lineage>
        <taxon>Eukaryota</taxon>
        <taxon>Metazoa</taxon>
        <taxon>Ecdysozoa</taxon>
        <taxon>Nematoda</taxon>
        <taxon>Chromadorea</taxon>
        <taxon>Rhabditida</taxon>
        <taxon>Spirurina</taxon>
        <taxon>Oxyuridomorpha</taxon>
        <taxon>Oxyuroidea</taxon>
        <taxon>Oxyuridae</taxon>
        <taxon>Enterobius</taxon>
    </lineage>
</organism>
<dbReference type="EMBL" id="UXUI01008537">
    <property type="protein sequence ID" value="VDD91753.1"/>
    <property type="molecule type" value="Genomic_DNA"/>
</dbReference>
<reference evidence="2 3" key="2">
    <citation type="submission" date="2018-10" db="EMBL/GenBank/DDBJ databases">
        <authorList>
            <consortium name="Pathogen Informatics"/>
        </authorList>
    </citation>
    <scope>NUCLEOTIDE SEQUENCE [LARGE SCALE GENOMIC DNA]</scope>
</reference>
<dbReference type="Proteomes" id="UP000274131">
    <property type="component" value="Unassembled WGS sequence"/>
</dbReference>
<proteinExistence type="predicted"/>
<reference evidence="4" key="1">
    <citation type="submission" date="2017-02" db="UniProtKB">
        <authorList>
            <consortium name="WormBaseParasite"/>
        </authorList>
    </citation>
    <scope>IDENTIFICATION</scope>
</reference>
<keyword evidence="1" id="KW-1133">Transmembrane helix</keyword>
<evidence type="ECO:0000313" key="4">
    <source>
        <dbReference type="WBParaSite" id="EVEC_0000698301-mRNA-1"/>
    </source>
</evidence>
<evidence type="ECO:0000313" key="3">
    <source>
        <dbReference type="Proteomes" id="UP000274131"/>
    </source>
</evidence>
<gene>
    <name evidence="2" type="ORF">EVEC_LOCUS6504</name>
</gene>
<evidence type="ECO:0000313" key="2">
    <source>
        <dbReference type="EMBL" id="VDD91753.1"/>
    </source>
</evidence>